<dbReference type="EMBL" id="SDVB01000253">
    <property type="protein sequence ID" value="RYC10017.1"/>
    <property type="molecule type" value="Genomic_DNA"/>
</dbReference>
<accession>A0A4V1RPN9</accession>
<dbReference type="AlphaFoldDB" id="A0A4V1RPN9"/>
<feature type="signal peptide" evidence="1">
    <location>
        <begin position="1"/>
        <end position="25"/>
    </location>
</feature>
<dbReference type="InterPro" id="IPR007332">
    <property type="entry name" value="DUF411"/>
</dbReference>
<protein>
    <submittedName>
        <fullName evidence="2">DUF411 domain-containing protein</fullName>
    </submittedName>
</protein>
<evidence type="ECO:0000256" key="1">
    <source>
        <dbReference type="SAM" id="SignalP"/>
    </source>
</evidence>
<evidence type="ECO:0000313" key="3">
    <source>
        <dbReference type="Proteomes" id="UP000291088"/>
    </source>
</evidence>
<organism evidence="2 3">
    <name type="scientific">Ciceribacter ferrooxidans</name>
    <dbReference type="NCBI Taxonomy" id="2509717"/>
    <lineage>
        <taxon>Bacteria</taxon>
        <taxon>Pseudomonadati</taxon>
        <taxon>Pseudomonadota</taxon>
        <taxon>Alphaproteobacteria</taxon>
        <taxon>Hyphomicrobiales</taxon>
        <taxon>Rhizobiaceae</taxon>
        <taxon>Ciceribacter</taxon>
    </lineage>
</organism>
<dbReference type="Pfam" id="PF04214">
    <property type="entry name" value="DUF411"/>
    <property type="match status" value="1"/>
</dbReference>
<evidence type="ECO:0000313" key="2">
    <source>
        <dbReference type="EMBL" id="RYC10017.1"/>
    </source>
</evidence>
<proteinExistence type="predicted"/>
<name>A0A4V1RPN9_9HYPH</name>
<reference evidence="2 3" key="1">
    <citation type="submission" date="2019-01" db="EMBL/GenBank/DDBJ databases">
        <authorList>
            <person name="Deng T."/>
        </authorList>
    </citation>
    <scope>NUCLEOTIDE SEQUENCE [LARGE SCALE GENOMIC DNA]</scope>
    <source>
        <strain evidence="2 3">F8825</strain>
    </source>
</reference>
<comment type="caution">
    <text evidence="2">The sequence shown here is derived from an EMBL/GenBank/DDBJ whole genome shotgun (WGS) entry which is preliminary data.</text>
</comment>
<gene>
    <name evidence="2" type="ORF">EUU22_18225</name>
</gene>
<dbReference type="RefSeq" id="WP_129333409.1">
    <property type="nucleotide sequence ID" value="NZ_SDVB01000253.1"/>
</dbReference>
<keyword evidence="3" id="KW-1185">Reference proteome</keyword>
<dbReference type="OrthoDB" id="14727at2"/>
<sequence>MNRRQFLCTAVLAAGALVASDAARAAGETITLHKDPNCGCCHLWGEAMQRAGYSIRTIDEPDLAPVKMRYGVPEDMQSCHTAVIGSYFIEGHVPEQALTKLLSERPDIAGLAVPGMPSGSPGMGDDPGASFEVYAVYKDPSRQSTVYFRAGPKS</sequence>
<keyword evidence="1" id="KW-0732">Signal</keyword>
<feature type="chain" id="PRO_5020957071" evidence="1">
    <location>
        <begin position="26"/>
        <end position="154"/>
    </location>
</feature>
<dbReference type="Proteomes" id="UP000291088">
    <property type="component" value="Unassembled WGS sequence"/>
</dbReference>